<gene>
    <name evidence="1" type="ORF">METZ01_LOCUS138587</name>
</gene>
<proteinExistence type="predicted"/>
<dbReference type="EMBL" id="UINC01020412">
    <property type="protein sequence ID" value="SVA85733.1"/>
    <property type="molecule type" value="Genomic_DNA"/>
</dbReference>
<protein>
    <submittedName>
        <fullName evidence="1">Uncharacterized protein</fullName>
    </submittedName>
</protein>
<evidence type="ECO:0000313" key="1">
    <source>
        <dbReference type="EMBL" id="SVA85733.1"/>
    </source>
</evidence>
<organism evidence="1">
    <name type="scientific">marine metagenome</name>
    <dbReference type="NCBI Taxonomy" id="408172"/>
    <lineage>
        <taxon>unclassified sequences</taxon>
        <taxon>metagenomes</taxon>
        <taxon>ecological metagenomes</taxon>
    </lineage>
</organism>
<reference evidence="1" key="1">
    <citation type="submission" date="2018-05" db="EMBL/GenBank/DDBJ databases">
        <authorList>
            <person name="Lanie J.A."/>
            <person name="Ng W.-L."/>
            <person name="Kazmierczak K.M."/>
            <person name="Andrzejewski T.M."/>
            <person name="Davidsen T.M."/>
            <person name="Wayne K.J."/>
            <person name="Tettelin H."/>
            <person name="Glass J.I."/>
            <person name="Rusch D."/>
            <person name="Podicherti R."/>
            <person name="Tsui H.-C.T."/>
            <person name="Winkler M.E."/>
        </authorList>
    </citation>
    <scope>NUCLEOTIDE SEQUENCE</scope>
</reference>
<dbReference type="AlphaFoldDB" id="A0A381ZAD8"/>
<name>A0A381ZAD8_9ZZZZ</name>
<accession>A0A381ZAD8</accession>
<sequence length="94" mass="10495">MTGIDYADLKKNDEIKSTQLGQPITGKLLESPKQGRGLKKTILIWSNGSEIGMFDEAGSVYASDILAVKRDNEWHPVIMFSDKYIDAVNSIYND</sequence>